<proteinExistence type="predicted"/>
<dbReference type="EMBL" id="KN833011">
    <property type="protein sequence ID" value="KIM79090.1"/>
    <property type="molecule type" value="Genomic_DNA"/>
</dbReference>
<accession>A0A0C3F2T4</accession>
<evidence type="ECO:0008006" key="3">
    <source>
        <dbReference type="Google" id="ProtNLM"/>
    </source>
</evidence>
<feature type="non-terminal residue" evidence="1">
    <location>
        <position position="121"/>
    </location>
</feature>
<dbReference type="AlphaFoldDB" id="A0A0C3F2T4"/>
<evidence type="ECO:0000313" key="1">
    <source>
        <dbReference type="EMBL" id="KIM79090.1"/>
    </source>
</evidence>
<reference evidence="2" key="2">
    <citation type="submission" date="2015-01" db="EMBL/GenBank/DDBJ databases">
        <title>Evolutionary Origins and Diversification of the Mycorrhizal Mutualists.</title>
        <authorList>
            <consortium name="DOE Joint Genome Institute"/>
            <consortium name="Mycorrhizal Genomics Consortium"/>
            <person name="Kohler A."/>
            <person name="Kuo A."/>
            <person name="Nagy L.G."/>
            <person name="Floudas D."/>
            <person name="Copeland A."/>
            <person name="Barry K.W."/>
            <person name="Cichocki N."/>
            <person name="Veneault-Fourrey C."/>
            <person name="LaButti K."/>
            <person name="Lindquist E.A."/>
            <person name="Lipzen A."/>
            <person name="Lundell T."/>
            <person name="Morin E."/>
            <person name="Murat C."/>
            <person name="Riley R."/>
            <person name="Ohm R."/>
            <person name="Sun H."/>
            <person name="Tunlid A."/>
            <person name="Henrissat B."/>
            <person name="Grigoriev I.V."/>
            <person name="Hibbett D.S."/>
            <person name="Martin F."/>
        </authorList>
    </citation>
    <scope>NUCLEOTIDE SEQUENCE [LARGE SCALE GENOMIC DNA]</scope>
    <source>
        <strain evidence="2">F 1598</strain>
    </source>
</reference>
<keyword evidence="2" id="KW-1185">Reference proteome</keyword>
<dbReference type="InParanoid" id="A0A0C3F2T4"/>
<dbReference type="PANTHER" id="PTHR13593">
    <property type="match status" value="1"/>
</dbReference>
<reference evidence="1 2" key="1">
    <citation type="submission" date="2014-04" db="EMBL/GenBank/DDBJ databases">
        <authorList>
            <consortium name="DOE Joint Genome Institute"/>
            <person name="Kuo A."/>
            <person name="Tarkka M."/>
            <person name="Buscot F."/>
            <person name="Kohler A."/>
            <person name="Nagy L.G."/>
            <person name="Floudas D."/>
            <person name="Copeland A."/>
            <person name="Barry K.W."/>
            <person name="Cichocki N."/>
            <person name="Veneault-Fourrey C."/>
            <person name="LaButti K."/>
            <person name="Lindquist E.A."/>
            <person name="Lipzen A."/>
            <person name="Lundell T."/>
            <person name="Morin E."/>
            <person name="Murat C."/>
            <person name="Sun H."/>
            <person name="Tunlid A."/>
            <person name="Henrissat B."/>
            <person name="Grigoriev I.V."/>
            <person name="Hibbett D.S."/>
            <person name="Martin F."/>
            <person name="Nordberg H.P."/>
            <person name="Cantor M.N."/>
            <person name="Hua S.X."/>
        </authorList>
    </citation>
    <scope>NUCLEOTIDE SEQUENCE [LARGE SCALE GENOMIC DNA]</scope>
    <source>
        <strain evidence="1 2">F 1598</strain>
    </source>
</reference>
<dbReference type="Proteomes" id="UP000054166">
    <property type="component" value="Unassembled WGS sequence"/>
</dbReference>
<dbReference type="OrthoDB" id="7984201at2759"/>
<evidence type="ECO:0000313" key="2">
    <source>
        <dbReference type="Proteomes" id="UP000054166"/>
    </source>
</evidence>
<dbReference type="Pfam" id="PF26146">
    <property type="entry name" value="PI-PLC_X"/>
    <property type="match status" value="1"/>
</dbReference>
<gene>
    <name evidence="1" type="ORF">PILCRDRAFT_74705</name>
</gene>
<dbReference type="SUPFAM" id="SSF51695">
    <property type="entry name" value="PLC-like phosphodiesterases"/>
    <property type="match status" value="1"/>
</dbReference>
<dbReference type="PANTHER" id="PTHR13593:SF140">
    <property type="entry name" value="PLC-LIKE PHOSPHODIESTERASE"/>
    <property type="match status" value="1"/>
</dbReference>
<name>A0A0C3F2T4_PILCF</name>
<dbReference type="Gene3D" id="3.20.20.190">
    <property type="entry name" value="Phosphatidylinositol (PI) phosphodiesterase"/>
    <property type="match status" value="1"/>
</dbReference>
<sequence>MKLIGTIQAHDSFAYSTDPLTRTICAHDGVLYFCHTSCSLFNGSTVQAYLTTVKTFLDANPNEILTLIFTNPEGQSLPGQWEPAFSNSGIKDMVYVPPHLPMKQSDWPTLREMIDSGKRVV</sequence>
<dbReference type="GO" id="GO:0008081">
    <property type="term" value="F:phosphoric diester hydrolase activity"/>
    <property type="evidence" value="ECO:0007669"/>
    <property type="project" value="InterPro"/>
</dbReference>
<dbReference type="STRING" id="765440.A0A0C3F2T4"/>
<dbReference type="InterPro" id="IPR051057">
    <property type="entry name" value="PI-PLC_domain"/>
</dbReference>
<dbReference type="GO" id="GO:0006629">
    <property type="term" value="P:lipid metabolic process"/>
    <property type="evidence" value="ECO:0007669"/>
    <property type="project" value="InterPro"/>
</dbReference>
<protein>
    <recommendedName>
        <fullName evidence="3">PLC-like phosphodiesterase</fullName>
    </recommendedName>
</protein>
<organism evidence="1 2">
    <name type="scientific">Piloderma croceum (strain F 1598)</name>
    <dbReference type="NCBI Taxonomy" id="765440"/>
    <lineage>
        <taxon>Eukaryota</taxon>
        <taxon>Fungi</taxon>
        <taxon>Dikarya</taxon>
        <taxon>Basidiomycota</taxon>
        <taxon>Agaricomycotina</taxon>
        <taxon>Agaricomycetes</taxon>
        <taxon>Agaricomycetidae</taxon>
        <taxon>Atheliales</taxon>
        <taxon>Atheliaceae</taxon>
        <taxon>Piloderma</taxon>
    </lineage>
</organism>
<dbReference type="InterPro" id="IPR017946">
    <property type="entry name" value="PLC-like_Pdiesterase_TIM-brl"/>
</dbReference>
<dbReference type="HOGENOM" id="CLU_037358_3_0_1"/>